<dbReference type="Pfam" id="PF13489">
    <property type="entry name" value="Methyltransf_23"/>
    <property type="match status" value="1"/>
</dbReference>
<proteinExistence type="predicted"/>
<evidence type="ECO:0000313" key="2">
    <source>
        <dbReference type="EMBL" id="GJC81206.1"/>
    </source>
</evidence>
<dbReference type="Proteomes" id="UP001055172">
    <property type="component" value="Unassembled WGS sequence"/>
</dbReference>
<comment type="caution">
    <text evidence="2">The sequence shown here is derived from an EMBL/GenBank/DDBJ whole genome shotgun (WGS) entry which is preliminary data.</text>
</comment>
<organism evidence="2 3">
    <name type="scientific">Colletotrichum liriopes</name>
    <dbReference type="NCBI Taxonomy" id="708192"/>
    <lineage>
        <taxon>Eukaryota</taxon>
        <taxon>Fungi</taxon>
        <taxon>Dikarya</taxon>
        <taxon>Ascomycota</taxon>
        <taxon>Pezizomycotina</taxon>
        <taxon>Sordariomycetes</taxon>
        <taxon>Hypocreomycetidae</taxon>
        <taxon>Glomerellales</taxon>
        <taxon>Glomerellaceae</taxon>
        <taxon>Colletotrichum</taxon>
        <taxon>Colletotrichum spaethianum species complex</taxon>
    </lineage>
</organism>
<protein>
    <submittedName>
        <fullName evidence="2">Secondary metabolism regulator LAE1</fullName>
    </submittedName>
</protein>
<reference evidence="2 3" key="1">
    <citation type="submission" date="2021-07" db="EMBL/GenBank/DDBJ databases">
        <title>Genome data of Colletotrichum spaethianum.</title>
        <authorList>
            <person name="Utami Y.D."/>
            <person name="Hiruma K."/>
        </authorList>
    </citation>
    <scope>NUCLEOTIDE SEQUENCE [LARGE SCALE GENOMIC DNA]</scope>
    <source>
        <strain evidence="2 3">MAFF 242679</strain>
    </source>
</reference>
<feature type="region of interest" description="Disordered" evidence="1">
    <location>
        <begin position="1"/>
        <end position="26"/>
    </location>
</feature>
<dbReference type="EMBL" id="BPPX01000007">
    <property type="protein sequence ID" value="GJC81206.1"/>
    <property type="molecule type" value="Genomic_DNA"/>
</dbReference>
<accession>A0AA37LR36</accession>
<dbReference type="AlphaFoldDB" id="A0AA37LR36"/>
<gene>
    <name evidence="2" type="ORF">ColLi_04044</name>
</gene>
<sequence length="183" mass="20878">MSPPSSTDTAITVGSHHDDDENDTESLTDSVREHMYENRLRYHAYRSGRYAFPNDATEQDRDEMKHIISVELCGRYYFSPVQDAMARGAEVLDLVADLNPNSTFLGIDLSPIQPPEVPPNCHFMVDDIEHENGWDLDKDHFDFIHLRHTLHSVRDRPELMQRAYEYAHPSHFPSLPSPGASSG</sequence>
<evidence type="ECO:0000256" key="1">
    <source>
        <dbReference type="SAM" id="MobiDB-lite"/>
    </source>
</evidence>
<dbReference type="InterPro" id="IPR029063">
    <property type="entry name" value="SAM-dependent_MTases_sf"/>
</dbReference>
<keyword evidence="3" id="KW-1185">Reference proteome</keyword>
<name>A0AA37LR36_9PEZI</name>
<evidence type="ECO:0000313" key="3">
    <source>
        <dbReference type="Proteomes" id="UP001055172"/>
    </source>
</evidence>
<feature type="compositionally biased region" description="Polar residues" evidence="1">
    <location>
        <begin position="1"/>
        <end position="12"/>
    </location>
</feature>
<dbReference type="SUPFAM" id="SSF53335">
    <property type="entry name" value="S-adenosyl-L-methionine-dependent methyltransferases"/>
    <property type="match status" value="1"/>
</dbReference>
<dbReference type="Gene3D" id="3.40.50.150">
    <property type="entry name" value="Vaccinia Virus protein VP39"/>
    <property type="match status" value="1"/>
</dbReference>